<feature type="region of interest" description="Disordered" evidence="11">
    <location>
        <begin position="476"/>
        <end position="503"/>
    </location>
</feature>
<evidence type="ECO:0000256" key="9">
    <source>
        <dbReference type="ARBA" id="ARBA00023242"/>
    </source>
</evidence>
<comment type="caution">
    <text evidence="13">The sequence shown here is derived from an EMBL/GenBank/DDBJ whole genome shotgun (WGS) entry which is preliminary data.</text>
</comment>
<sequence length="503" mass="55114">MEAAGFLYYSPDPQGRQQKQHGHHGHFLAQPNAYTISASPQLLAPTPIHFPSQLVLGGRGVPLTITPSASPSLMEPYGDMCSESATTDLLFNPATPPLTHSAVSTPSLSYAMPTPISNHGWSSEEPVIATVSLSDIQLPGTPDYFSPIAGLVAPSILKSNASPPPPSISLNDLHCPALSPCSSQDSFNESDCCDPRELTIQSPTPVEIKPDILFPPMASLSGDDDQFLFGGNVESFLPLASKVTPYMAGDYNEELSDLGDSEDDFIQNFSESVFSNKRMRFDDDSENEQLPSPPMSTSSSRQGSVAPTKIPKRKLPKVKKENTPEEMSEEQRMRSFKFGSIDSACSSEPSSPCSDKHSHMIGHPISPHVIRRGRKQSLTEDPSKTFVCHLCTRRFRRQEHLKRHFRSLHTEDKPFACGECGKKFSRSDNLTQHSRIHGTGAVVLGVLTEGEVPVLGSQFMEDESMHSPQPFIVVDSMTAASGEMKDKSSDDKKSRKKRKRSDE</sequence>
<organism evidence="13 14">
    <name type="scientific">Arthrobotrys conoides</name>
    <dbReference type="NCBI Taxonomy" id="74498"/>
    <lineage>
        <taxon>Eukaryota</taxon>
        <taxon>Fungi</taxon>
        <taxon>Dikarya</taxon>
        <taxon>Ascomycota</taxon>
        <taxon>Pezizomycotina</taxon>
        <taxon>Orbiliomycetes</taxon>
        <taxon>Orbiliales</taxon>
        <taxon>Orbiliaceae</taxon>
        <taxon>Arthrobotrys</taxon>
    </lineage>
</organism>
<dbReference type="Proteomes" id="UP001307849">
    <property type="component" value="Unassembled WGS sequence"/>
</dbReference>
<proteinExistence type="predicted"/>
<dbReference type="Pfam" id="PF00096">
    <property type="entry name" value="zf-C2H2"/>
    <property type="match status" value="2"/>
</dbReference>
<evidence type="ECO:0000256" key="10">
    <source>
        <dbReference type="PROSITE-ProRule" id="PRU00042"/>
    </source>
</evidence>
<evidence type="ECO:0000256" key="6">
    <source>
        <dbReference type="ARBA" id="ARBA00023015"/>
    </source>
</evidence>
<reference evidence="13 14" key="1">
    <citation type="submission" date="2019-10" db="EMBL/GenBank/DDBJ databases">
        <authorList>
            <person name="Palmer J.M."/>
        </authorList>
    </citation>
    <scope>NUCLEOTIDE SEQUENCE [LARGE SCALE GENOMIC DNA]</scope>
    <source>
        <strain evidence="13 14">TWF506</strain>
    </source>
</reference>
<dbReference type="GO" id="GO:0010468">
    <property type="term" value="P:regulation of gene expression"/>
    <property type="evidence" value="ECO:0007669"/>
    <property type="project" value="TreeGrafter"/>
</dbReference>
<comment type="subcellular location">
    <subcellularLocation>
        <location evidence="1">Nucleus</location>
    </subcellularLocation>
</comment>
<dbReference type="AlphaFoldDB" id="A0AAN8NAI9"/>
<feature type="domain" description="C2H2-type" evidence="12">
    <location>
        <begin position="386"/>
        <end position="414"/>
    </location>
</feature>
<evidence type="ECO:0000256" key="2">
    <source>
        <dbReference type="ARBA" id="ARBA00022723"/>
    </source>
</evidence>
<keyword evidence="3" id="KW-0677">Repeat</keyword>
<dbReference type="PROSITE" id="PS00028">
    <property type="entry name" value="ZINC_FINGER_C2H2_1"/>
    <property type="match status" value="2"/>
</dbReference>
<evidence type="ECO:0000259" key="12">
    <source>
        <dbReference type="PROSITE" id="PS50157"/>
    </source>
</evidence>
<dbReference type="PANTHER" id="PTHR16515">
    <property type="entry name" value="PR DOMAIN ZINC FINGER PROTEIN"/>
    <property type="match status" value="1"/>
</dbReference>
<keyword evidence="9" id="KW-0539">Nucleus</keyword>
<evidence type="ECO:0000313" key="14">
    <source>
        <dbReference type="Proteomes" id="UP001307849"/>
    </source>
</evidence>
<evidence type="ECO:0000256" key="7">
    <source>
        <dbReference type="ARBA" id="ARBA00023125"/>
    </source>
</evidence>
<dbReference type="SMART" id="SM00355">
    <property type="entry name" value="ZnF_C2H2"/>
    <property type="match status" value="2"/>
</dbReference>
<dbReference type="InterPro" id="IPR036236">
    <property type="entry name" value="Znf_C2H2_sf"/>
</dbReference>
<evidence type="ECO:0000256" key="1">
    <source>
        <dbReference type="ARBA" id="ARBA00004123"/>
    </source>
</evidence>
<feature type="region of interest" description="Disordered" evidence="11">
    <location>
        <begin position="1"/>
        <end position="24"/>
    </location>
</feature>
<evidence type="ECO:0000313" key="13">
    <source>
        <dbReference type="EMBL" id="KAK6510846.1"/>
    </source>
</evidence>
<evidence type="ECO:0000256" key="5">
    <source>
        <dbReference type="ARBA" id="ARBA00022833"/>
    </source>
</evidence>
<keyword evidence="8" id="KW-0804">Transcription</keyword>
<feature type="region of interest" description="Disordered" evidence="11">
    <location>
        <begin position="277"/>
        <end position="332"/>
    </location>
</feature>
<dbReference type="InterPro" id="IPR050331">
    <property type="entry name" value="Zinc_finger"/>
</dbReference>
<keyword evidence="2" id="KW-0479">Metal-binding</keyword>
<dbReference type="GO" id="GO:0005634">
    <property type="term" value="C:nucleus"/>
    <property type="evidence" value="ECO:0007669"/>
    <property type="project" value="UniProtKB-SubCell"/>
</dbReference>
<dbReference type="PROSITE" id="PS50157">
    <property type="entry name" value="ZINC_FINGER_C2H2_2"/>
    <property type="match status" value="2"/>
</dbReference>
<dbReference type="GO" id="GO:0003677">
    <property type="term" value="F:DNA binding"/>
    <property type="evidence" value="ECO:0007669"/>
    <property type="project" value="UniProtKB-KW"/>
</dbReference>
<feature type="domain" description="C2H2-type" evidence="12">
    <location>
        <begin position="415"/>
        <end position="437"/>
    </location>
</feature>
<evidence type="ECO:0000256" key="8">
    <source>
        <dbReference type="ARBA" id="ARBA00023163"/>
    </source>
</evidence>
<feature type="compositionally biased region" description="Basic and acidic residues" evidence="11">
    <location>
        <begin position="318"/>
        <end position="332"/>
    </location>
</feature>
<dbReference type="Gene3D" id="3.30.160.60">
    <property type="entry name" value="Classic Zinc Finger"/>
    <property type="match status" value="2"/>
</dbReference>
<keyword evidence="5" id="KW-0862">Zinc</keyword>
<protein>
    <recommendedName>
        <fullName evidence="12">C2H2-type domain-containing protein</fullName>
    </recommendedName>
</protein>
<accession>A0AAN8NAI9</accession>
<keyword evidence="14" id="KW-1185">Reference proteome</keyword>
<keyword evidence="4 10" id="KW-0863">Zinc-finger</keyword>
<dbReference type="EMBL" id="JAVHJM010000007">
    <property type="protein sequence ID" value="KAK6510846.1"/>
    <property type="molecule type" value="Genomic_DNA"/>
</dbReference>
<feature type="compositionally biased region" description="Basic residues" evidence="11">
    <location>
        <begin position="494"/>
        <end position="503"/>
    </location>
</feature>
<dbReference type="PANTHER" id="PTHR16515:SF58">
    <property type="entry name" value="ZINC FINGER PROTEIN 22"/>
    <property type="match status" value="1"/>
</dbReference>
<feature type="compositionally biased region" description="Polar residues" evidence="11">
    <location>
        <begin position="295"/>
        <end position="305"/>
    </location>
</feature>
<evidence type="ECO:0000256" key="11">
    <source>
        <dbReference type="SAM" id="MobiDB-lite"/>
    </source>
</evidence>
<name>A0AAN8NAI9_9PEZI</name>
<dbReference type="FunFam" id="3.30.160.60:FF:000027">
    <property type="entry name" value="zinc finger protein 3 homolog"/>
    <property type="match status" value="1"/>
</dbReference>
<evidence type="ECO:0000256" key="3">
    <source>
        <dbReference type="ARBA" id="ARBA00022737"/>
    </source>
</evidence>
<dbReference type="InterPro" id="IPR013087">
    <property type="entry name" value="Znf_C2H2_type"/>
</dbReference>
<dbReference type="SUPFAM" id="SSF57667">
    <property type="entry name" value="beta-beta-alpha zinc fingers"/>
    <property type="match status" value="1"/>
</dbReference>
<gene>
    <name evidence="13" type="ORF">TWF506_009941</name>
</gene>
<dbReference type="FunFam" id="3.30.160.60:FF:000141">
    <property type="entry name" value="C2H2 zinc finger protein"/>
    <property type="match status" value="1"/>
</dbReference>
<keyword evidence="7" id="KW-0238">DNA-binding</keyword>
<feature type="compositionally biased region" description="Basic and acidic residues" evidence="11">
    <location>
        <begin position="483"/>
        <end position="493"/>
    </location>
</feature>
<dbReference type="GO" id="GO:0008270">
    <property type="term" value="F:zinc ion binding"/>
    <property type="evidence" value="ECO:0007669"/>
    <property type="project" value="UniProtKB-KW"/>
</dbReference>
<keyword evidence="6" id="KW-0805">Transcription regulation</keyword>
<evidence type="ECO:0000256" key="4">
    <source>
        <dbReference type="ARBA" id="ARBA00022771"/>
    </source>
</evidence>